<dbReference type="InterPro" id="IPR036388">
    <property type="entry name" value="WH-like_DNA-bd_sf"/>
</dbReference>
<protein>
    <submittedName>
        <fullName evidence="4">ANTAR domain-containing protein</fullName>
    </submittedName>
</protein>
<dbReference type="SMART" id="SM01012">
    <property type="entry name" value="ANTAR"/>
    <property type="match status" value="1"/>
</dbReference>
<dbReference type="InterPro" id="IPR002645">
    <property type="entry name" value="STAS_dom"/>
</dbReference>
<dbReference type="Proteomes" id="UP000721954">
    <property type="component" value="Unassembled WGS sequence"/>
</dbReference>
<dbReference type="PANTHER" id="PTHR35849:SF2">
    <property type="entry name" value="BLR2341 PROTEIN"/>
    <property type="match status" value="1"/>
</dbReference>
<dbReference type="RefSeq" id="WP_209210163.1">
    <property type="nucleotide sequence ID" value="NZ_JAFFZM010000004.1"/>
</dbReference>
<dbReference type="PROSITE" id="PS50801">
    <property type="entry name" value="STAS"/>
    <property type="match status" value="1"/>
</dbReference>
<dbReference type="Gene3D" id="3.30.750.24">
    <property type="entry name" value="STAS domain"/>
    <property type="match status" value="1"/>
</dbReference>
<evidence type="ECO:0000313" key="5">
    <source>
        <dbReference type="Proteomes" id="UP000721954"/>
    </source>
</evidence>
<feature type="domain" description="ANTAR" evidence="3">
    <location>
        <begin position="152"/>
        <end position="213"/>
    </location>
</feature>
<dbReference type="Gene3D" id="1.10.10.10">
    <property type="entry name" value="Winged helix-like DNA-binding domain superfamily/Winged helix DNA-binding domain"/>
    <property type="match status" value="1"/>
</dbReference>
<accession>A0ABS3XSP8</accession>
<reference evidence="4 5" key="1">
    <citation type="submission" date="2021-02" db="EMBL/GenBank/DDBJ databases">
        <title>Streptomyces spirodelae sp. nov., isolated from duckweed.</title>
        <authorList>
            <person name="Saimee Y."/>
            <person name="Duangmal K."/>
        </authorList>
    </citation>
    <scope>NUCLEOTIDE SEQUENCE [LARGE SCALE GENOMIC DNA]</scope>
    <source>
        <strain evidence="4 5">DSM 42105</strain>
    </source>
</reference>
<dbReference type="PROSITE" id="PS50921">
    <property type="entry name" value="ANTAR"/>
    <property type="match status" value="1"/>
</dbReference>
<gene>
    <name evidence="4" type="ORF">JW613_08955</name>
</gene>
<comment type="caution">
    <text evidence="4">The sequence shown here is derived from an EMBL/GenBank/DDBJ whole genome shotgun (WGS) entry which is preliminary data.</text>
</comment>
<dbReference type="InterPro" id="IPR005561">
    <property type="entry name" value="ANTAR"/>
</dbReference>
<feature type="domain" description="STAS" evidence="2">
    <location>
        <begin position="49"/>
        <end position="126"/>
    </location>
</feature>
<dbReference type="GeneID" id="96258733"/>
<dbReference type="PANTHER" id="PTHR35849">
    <property type="entry name" value="BLR2341 PROTEIN"/>
    <property type="match status" value="1"/>
</dbReference>
<sequence>MSEPALSAQPLTAPATAENSQSGGGDIPESPPPCLATIGTVPDRDRIRVSLRGDLDLQGQRLLPDLSQALRRSGNGIDLDLTGVEFCDRAGFNVLLDLRRQALAQGKTVTLRASSPQVERLLDLTGARELFVQLDQEAADAADTHGSHQDTEQELRTEVLHLRRAMQTRPTIDLARGILMATFHLSPETAWDVLVATSQNTNIKLRQLASDLVRTVHGDPLPKAVQEQLMTAVAKTESAPTVSDSPT</sequence>
<proteinExistence type="predicted"/>
<evidence type="ECO:0000256" key="1">
    <source>
        <dbReference type="SAM" id="MobiDB-lite"/>
    </source>
</evidence>
<dbReference type="SUPFAM" id="SSF52091">
    <property type="entry name" value="SpoIIaa-like"/>
    <property type="match status" value="1"/>
</dbReference>
<evidence type="ECO:0000259" key="3">
    <source>
        <dbReference type="PROSITE" id="PS50921"/>
    </source>
</evidence>
<dbReference type="Pfam" id="PF03861">
    <property type="entry name" value="ANTAR"/>
    <property type="match status" value="1"/>
</dbReference>
<organism evidence="4 5">
    <name type="scientific">Streptomyces smyrnaeus</name>
    <dbReference type="NCBI Taxonomy" id="1387713"/>
    <lineage>
        <taxon>Bacteria</taxon>
        <taxon>Bacillati</taxon>
        <taxon>Actinomycetota</taxon>
        <taxon>Actinomycetes</taxon>
        <taxon>Kitasatosporales</taxon>
        <taxon>Streptomycetaceae</taxon>
        <taxon>Streptomyces</taxon>
    </lineage>
</organism>
<dbReference type="CDD" id="cd07043">
    <property type="entry name" value="STAS_anti-anti-sigma_factors"/>
    <property type="match status" value="1"/>
</dbReference>
<evidence type="ECO:0000259" key="2">
    <source>
        <dbReference type="PROSITE" id="PS50801"/>
    </source>
</evidence>
<dbReference type="EMBL" id="JAFFZM010000004">
    <property type="protein sequence ID" value="MBO8198434.1"/>
    <property type="molecule type" value="Genomic_DNA"/>
</dbReference>
<name>A0ABS3XSP8_9ACTN</name>
<feature type="region of interest" description="Disordered" evidence="1">
    <location>
        <begin position="1"/>
        <end position="33"/>
    </location>
</feature>
<keyword evidence="5" id="KW-1185">Reference proteome</keyword>
<dbReference type="InterPro" id="IPR036513">
    <property type="entry name" value="STAS_dom_sf"/>
</dbReference>
<dbReference type="InterPro" id="IPR058548">
    <property type="entry name" value="MlaB-like_STAS"/>
</dbReference>
<evidence type="ECO:0000313" key="4">
    <source>
        <dbReference type="EMBL" id="MBO8198434.1"/>
    </source>
</evidence>
<dbReference type="InterPro" id="IPR052746">
    <property type="entry name" value="MlaB_ABC_Transporter"/>
</dbReference>
<dbReference type="Pfam" id="PF13466">
    <property type="entry name" value="STAS_2"/>
    <property type="match status" value="1"/>
</dbReference>